<dbReference type="AlphaFoldDB" id="A0AAD4UUT4"/>
<name>A0AAD4UUT4_PRUDU</name>
<proteinExistence type="predicted"/>
<reference evidence="1 2" key="1">
    <citation type="journal article" date="2022" name="G3 (Bethesda)">
        <title>Whole-genome sequence and methylome profiling of the almond [Prunus dulcis (Mill.) D.A. Webb] cultivar 'Nonpareil'.</title>
        <authorList>
            <person name="D'Amico-Willman K.M."/>
            <person name="Ouma W.Z."/>
            <person name="Meulia T."/>
            <person name="Sideli G.M."/>
            <person name="Gradziel T.M."/>
            <person name="Fresnedo-Ramirez J."/>
        </authorList>
    </citation>
    <scope>NUCLEOTIDE SEQUENCE [LARGE SCALE GENOMIC DNA]</scope>
    <source>
        <strain evidence="1">Clone GOH B32 T37-40</strain>
    </source>
</reference>
<protein>
    <submittedName>
        <fullName evidence="1">Uncharacterized protein</fullName>
    </submittedName>
</protein>
<evidence type="ECO:0000313" key="1">
    <source>
        <dbReference type="EMBL" id="KAI5312506.1"/>
    </source>
</evidence>
<organism evidence="1 2">
    <name type="scientific">Prunus dulcis</name>
    <name type="common">Almond</name>
    <name type="synonym">Amygdalus dulcis</name>
    <dbReference type="NCBI Taxonomy" id="3755"/>
    <lineage>
        <taxon>Eukaryota</taxon>
        <taxon>Viridiplantae</taxon>
        <taxon>Streptophyta</taxon>
        <taxon>Embryophyta</taxon>
        <taxon>Tracheophyta</taxon>
        <taxon>Spermatophyta</taxon>
        <taxon>Magnoliopsida</taxon>
        <taxon>eudicotyledons</taxon>
        <taxon>Gunneridae</taxon>
        <taxon>Pentapetalae</taxon>
        <taxon>rosids</taxon>
        <taxon>fabids</taxon>
        <taxon>Rosales</taxon>
        <taxon>Rosaceae</taxon>
        <taxon>Amygdaloideae</taxon>
        <taxon>Amygdaleae</taxon>
        <taxon>Prunus</taxon>
    </lineage>
</organism>
<evidence type="ECO:0000313" key="2">
    <source>
        <dbReference type="Proteomes" id="UP001054821"/>
    </source>
</evidence>
<dbReference type="Proteomes" id="UP001054821">
    <property type="component" value="Chromosome 8"/>
</dbReference>
<sequence>MNFHTLMARNGGQRREIGAGEVRAKTGQNCLFSKAGAVANVGERPGRDAKAEPVPRNAITTLIRAHYVSTNSSQYDLSKNISHCAKISPGKKVTKIPLFQG</sequence>
<comment type="caution">
    <text evidence="1">The sequence shown here is derived from an EMBL/GenBank/DDBJ whole genome shotgun (WGS) entry which is preliminary data.</text>
</comment>
<keyword evidence="2" id="KW-1185">Reference proteome</keyword>
<accession>A0AAD4UUT4</accession>
<dbReference type="EMBL" id="JAJFAZ020000008">
    <property type="protein sequence ID" value="KAI5312506.1"/>
    <property type="molecule type" value="Genomic_DNA"/>
</dbReference>
<gene>
    <name evidence="1" type="ORF">L3X38_041679</name>
</gene>